<comment type="caution">
    <text evidence="1">The sequence shown here is derived from an EMBL/GenBank/DDBJ whole genome shotgun (WGS) entry which is preliminary data.</text>
</comment>
<sequence length="71" mass="7829">MLMLPDIGIGISQYYVIHGFKLAESIFILVCQSSPGKLQIAFVQILAVGRAHVMFPAGGFRSFDGYPHNIF</sequence>
<protein>
    <submittedName>
        <fullName evidence="1">Uncharacterized protein</fullName>
    </submittedName>
</protein>
<dbReference type="AlphaFoldDB" id="A0A645DRD2"/>
<dbReference type="EMBL" id="VSSQ01039014">
    <property type="protein sequence ID" value="MPM92034.1"/>
    <property type="molecule type" value="Genomic_DNA"/>
</dbReference>
<organism evidence="1">
    <name type="scientific">bioreactor metagenome</name>
    <dbReference type="NCBI Taxonomy" id="1076179"/>
    <lineage>
        <taxon>unclassified sequences</taxon>
        <taxon>metagenomes</taxon>
        <taxon>ecological metagenomes</taxon>
    </lineage>
</organism>
<proteinExistence type="predicted"/>
<accession>A0A645DRD2</accession>
<reference evidence="1" key="1">
    <citation type="submission" date="2019-08" db="EMBL/GenBank/DDBJ databases">
        <authorList>
            <person name="Kucharzyk K."/>
            <person name="Murdoch R.W."/>
            <person name="Higgins S."/>
            <person name="Loffler F."/>
        </authorList>
    </citation>
    <scope>NUCLEOTIDE SEQUENCE</scope>
</reference>
<evidence type="ECO:0000313" key="1">
    <source>
        <dbReference type="EMBL" id="MPM92034.1"/>
    </source>
</evidence>
<gene>
    <name evidence="1" type="ORF">SDC9_139168</name>
</gene>
<name>A0A645DRD2_9ZZZZ</name>